<keyword evidence="4 6" id="KW-0472">Membrane</keyword>
<accession>A0ABR0T5H4</accession>
<evidence type="ECO:0000256" key="6">
    <source>
        <dbReference type="SAM" id="Phobius"/>
    </source>
</evidence>
<evidence type="ECO:0000313" key="7">
    <source>
        <dbReference type="EMBL" id="KAK5999196.1"/>
    </source>
</evidence>
<reference evidence="7 8" key="1">
    <citation type="submission" date="2024-01" db="EMBL/GenBank/DDBJ databases">
        <title>Complete genome of Cladobotryum mycophilum ATHUM6906.</title>
        <authorList>
            <person name="Christinaki A.C."/>
            <person name="Myridakis A.I."/>
            <person name="Kouvelis V.N."/>
        </authorList>
    </citation>
    <scope>NUCLEOTIDE SEQUENCE [LARGE SCALE GENOMIC DNA]</scope>
    <source>
        <strain evidence="7 8">ATHUM6906</strain>
    </source>
</reference>
<dbReference type="PANTHER" id="PTHR15549">
    <property type="entry name" value="PAIRED IMMUNOGLOBULIN-LIKE TYPE 2 RECEPTOR"/>
    <property type="match status" value="1"/>
</dbReference>
<evidence type="ECO:0000256" key="4">
    <source>
        <dbReference type="ARBA" id="ARBA00023136"/>
    </source>
</evidence>
<comment type="caution">
    <text evidence="7">The sequence shown here is derived from an EMBL/GenBank/DDBJ whole genome shotgun (WGS) entry which is preliminary data.</text>
</comment>
<evidence type="ECO:0000256" key="3">
    <source>
        <dbReference type="ARBA" id="ARBA00022989"/>
    </source>
</evidence>
<dbReference type="InterPro" id="IPR051694">
    <property type="entry name" value="Immunoregulatory_rcpt-like"/>
</dbReference>
<keyword evidence="2 6" id="KW-0812">Transmembrane</keyword>
<evidence type="ECO:0000256" key="1">
    <source>
        <dbReference type="ARBA" id="ARBA00004167"/>
    </source>
</evidence>
<feature type="transmembrane region" description="Helical" evidence="6">
    <location>
        <begin position="102"/>
        <end position="124"/>
    </location>
</feature>
<evidence type="ECO:0000313" key="8">
    <source>
        <dbReference type="Proteomes" id="UP001338125"/>
    </source>
</evidence>
<evidence type="ECO:0000256" key="5">
    <source>
        <dbReference type="SAM" id="MobiDB-lite"/>
    </source>
</evidence>
<sequence>MAYSCSTRPPGSTTETWFACPTVAAPTPAAPPPAIILSSSTTLVPNRVPVAFSTSSFSAGFTNGTTSAAEANNTSPSSSDDGSVPTLAPNGHHSGVSAGATAGIAIGCAAAGLVIGLLVALLFFRRRKNKDPSEIGQVVSVVESKMPPPNDHDGSGTDILLSQFLLDGAPDQDIVKELQSLGELIRQHVESNYHIQPLDVSVETLSHSLLSLGLGEHGGLGTEAIAALCVDTTTRHLGLRTVISHVLFASIDFHSRSRLSMLPGPVAAFLQSVPAAEHGGSNPFGNALSSIFHMAPPLRFSPPPKAKPANYPANDAMVTPQAQALTNALNTFLHRFIAQEKRSRQANHLQEVIVECAKLGYVLLSHPVDWKFVFEGGSSQAAEARTVVVCPGLEKLSDRDGTPYRPPRRIAAPAEIAL</sequence>
<comment type="subcellular location">
    <subcellularLocation>
        <location evidence="1">Membrane</location>
        <topology evidence="1">Single-pass membrane protein</topology>
    </subcellularLocation>
</comment>
<dbReference type="Proteomes" id="UP001338125">
    <property type="component" value="Unassembled WGS sequence"/>
</dbReference>
<feature type="region of interest" description="Disordered" evidence="5">
    <location>
        <begin position="68"/>
        <end position="91"/>
    </location>
</feature>
<dbReference type="EMBL" id="JAVFKD010000001">
    <property type="protein sequence ID" value="KAK5999196.1"/>
    <property type="molecule type" value="Genomic_DNA"/>
</dbReference>
<evidence type="ECO:0000256" key="2">
    <source>
        <dbReference type="ARBA" id="ARBA00022692"/>
    </source>
</evidence>
<feature type="compositionally biased region" description="Polar residues" evidence="5">
    <location>
        <begin position="68"/>
        <end position="81"/>
    </location>
</feature>
<keyword evidence="3 6" id="KW-1133">Transmembrane helix</keyword>
<keyword evidence="8" id="KW-1185">Reference proteome</keyword>
<protein>
    <submittedName>
        <fullName evidence="7">Uncharacterized protein</fullName>
    </submittedName>
</protein>
<name>A0ABR0T5H4_9HYPO</name>
<proteinExistence type="predicted"/>
<organism evidence="7 8">
    <name type="scientific">Cladobotryum mycophilum</name>
    <dbReference type="NCBI Taxonomy" id="491253"/>
    <lineage>
        <taxon>Eukaryota</taxon>
        <taxon>Fungi</taxon>
        <taxon>Dikarya</taxon>
        <taxon>Ascomycota</taxon>
        <taxon>Pezizomycotina</taxon>
        <taxon>Sordariomycetes</taxon>
        <taxon>Hypocreomycetidae</taxon>
        <taxon>Hypocreales</taxon>
        <taxon>Hypocreaceae</taxon>
        <taxon>Cladobotryum</taxon>
    </lineage>
</organism>
<gene>
    <name evidence="7" type="ORF">PT974_01587</name>
</gene>